<organism evidence="2 3">
    <name type="scientific">Ramlibacter aurantiacus</name>
    <dbReference type="NCBI Taxonomy" id="2801330"/>
    <lineage>
        <taxon>Bacteria</taxon>
        <taxon>Pseudomonadati</taxon>
        <taxon>Pseudomonadota</taxon>
        <taxon>Betaproteobacteria</taxon>
        <taxon>Burkholderiales</taxon>
        <taxon>Comamonadaceae</taxon>
        <taxon>Ramlibacter</taxon>
    </lineage>
</organism>
<gene>
    <name evidence="2" type="ORF">JI739_18830</name>
</gene>
<sequence length="85" mass="9433">MMKQMIRHRLPSRFAPVAFSFYMASLVCILLCLALTAYNTGAGSGYAWRVIKAYAVAWPVAFMGVLLMRPLVVRLVGWTVAPPGR</sequence>
<dbReference type="Proteomes" id="UP000613011">
    <property type="component" value="Unassembled WGS sequence"/>
</dbReference>
<keyword evidence="1" id="KW-0472">Membrane</keyword>
<dbReference type="EMBL" id="JAEQNA010000008">
    <property type="protein sequence ID" value="MBL0422410.1"/>
    <property type="molecule type" value="Genomic_DNA"/>
</dbReference>
<evidence type="ECO:0000256" key="1">
    <source>
        <dbReference type="SAM" id="Phobius"/>
    </source>
</evidence>
<keyword evidence="1" id="KW-1133">Transmembrane helix</keyword>
<proteinExistence type="predicted"/>
<reference evidence="2" key="1">
    <citation type="submission" date="2021-01" db="EMBL/GenBank/DDBJ databases">
        <title>Ramlibacter sp. strain AW1 16S ribosomal RNA gene Genome sequencing and assembly.</title>
        <authorList>
            <person name="Kang M."/>
        </authorList>
    </citation>
    <scope>NUCLEOTIDE SEQUENCE</scope>
    <source>
        <strain evidence="2">AW1</strain>
    </source>
</reference>
<evidence type="ECO:0000313" key="3">
    <source>
        <dbReference type="Proteomes" id="UP000613011"/>
    </source>
</evidence>
<keyword evidence="1" id="KW-0812">Transmembrane</keyword>
<keyword evidence="3" id="KW-1185">Reference proteome</keyword>
<dbReference type="Pfam" id="PF11391">
    <property type="entry name" value="DUF2798"/>
    <property type="match status" value="1"/>
</dbReference>
<name>A0A936ZRQ5_9BURK</name>
<comment type="caution">
    <text evidence="2">The sequence shown here is derived from an EMBL/GenBank/DDBJ whole genome shotgun (WGS) entry which is preliminary data.</text>
</comment>
<evidence type="ECO:0000313" key="2">
    <source>
        <dbReference type="EMBL" id="MBL0422410.1"/>
    </source>
</evidence>
<dbReference type="AlphaFoldDB" id="A0A936ZRQ5"/>
<accession>A0A936ZRQ5</accession>
<dbReference type="InterPro" id="IPR021529">
    <property type="entry name" value="DUF2798"/>
</dbReference>
<protein>
    <submittedName>
        <fullName evidence="2">DUF2798 domain-containing protein</fullName>
    </submittedName>
</protein>
<feature type="transmembrane region" description="Helical" evidence="1">
    <location>
        <begin position="57"/>
        <end position="81"/>
    </location>
</feature>